<sequence length="84" mass="9215">MVLHLISNTNSIKLYSTSHVIMLIAGITKLITQPVIPISLTNCGNQLCNSTFYSQTHNASPTPETSTFRNILEGISRPFPLIIS</sequence>
<evidence type="ECO:0000313" key="1">
    <source>
        <dbReference type="EMBL" id="KAF6025061.1"/>
    </source>
</evidence>
<comment type="caution">
    <text evidence="1">The sequence shown here is derived from an EMBL/GenBank/DDBJ whole genome shotgun (WGS) entry which is preliminary data.</text>
</comment>
<dbReference type="Proteomes" id="UP000593567">
    <property type="component" value="Unassembled WGS sequence"/>
</dbReference>
<dbReference type="AlphaFoldDB" id="A0A7J7JHI5"/>
<name>A0A7J7JHI5_BUGNE</name>
<reference evidence="1" key="1">
    <citation type="submission" date="2020-06" db="EMBL/GenBank/DDBJ databases">
        <title>Draft genome of Bugula neritina, a colonial animal packing powerful symbionts and potential medicines.</title>
        <authorList>
            <person name="Rayko M."/>
        </authorList>
    </citation>
    <scope>NUCLEOTIDE SEQUENCE [LARGE SCALE GENOMIC DNA]</scope>
    <source>
        <strain evidence="1">Kwan_BN1</strain>
    </source>
</reference>
<dbReference type="EMBL" id="VXIV02002501">
    <property type="protein sequence ID" value="KAF6025061.1"/>
    <property type="molecule type" value="Genomic_DNA"/>
</dbReference>
<keyword evidence="2" id="KW-1185">Reference proteome</keyword>
<evidence type="ECO:0000313" key="2">
    <source>
        <dbReference type="Proteomes" id="UP000593567"/>
    </source>
</evidence>
<protein>
    <submittedName>
        <fullName evidence="1">Uncharacterized protein</fullName>
    </submittedName>
</protein>
<gene>
    <name evidence="1" type="ORF">EB796_016638</name>
</gene>
<proteinExistence type="predicted"/>
<organism evidence="1 2">
    <name type="scientific">Bugula neritina</name>
    <name type="common">Brown bryozoan</name>
    <name type="synonym">Sertularia neritina</name>
    <dbReference type="NCBI Taxonomy" id="10212"/>
    <lineage>
        <taxon>Eukaryota</taxon>
        <taxon>Metazoa</taxon>
        <taxon>Spiralia</taxon>
        <taxon>Lophotrochozoa</taxon>
        <taxon>Bryozoa</taxon>
        <taxon>Gymnolaemata</taxon>
        <taxon>Cheilostomatida</taxon>
        <taxon>Flustrina</taxon>
        <taxon>Buguloidea</taxon>
        <taxon>Bugulidae</taxon>
        <taxon>Bugula</taxon>
    </lineage>
</organism>
<accession>A0A7J7JHI5</accession>